<gene>
    <name evidence="1" type="ORF">RPERSI_LOCUS7221</name>
</gene>
<feature type="non-terminal residue" evidence="1">
    <location>
        <position position="1"/>
    </location>
</feature>
<comment type="caution">
    <text evidence="1">The sequence shown here is derived from an EMBL/GenBank/DDBJ whole genome shotgun (WGS) entry which is preliminary data.</text>
</comment>
<dbReference type="EMBL" id="CAJVQC010012004">
    <property type="protein sequence ID" value="CAG8633809.1"/>
    <property type="molecule type" value="Genomic_DNA"/>
</dbReference>
<evidence type="ECO:0000313" key="1">
    <source>
        <dbReference type="EMBL" id="CAG8633809.1"/>
    </source>
</evidence>
<dbReference type="Proteomes" id="UP000789920">
    <property type="component" value="Unassembled WGS sequence"/>
</dbReference>
<organism evidence="1 2">
    <name type="scientific">Racocetra persica</name>
    <dbReference type="NCBI Taxonomy" id="160502"/>
    <lineage>
        <taxon>Eukaryota</taxon>
        <taxon>Fungi</taxon>
        <taxon>Fungi incertae sedis</taxon>
        <taxon>Mucoromycota</taxon>
        <taxon>Glomeromycotina</taxon>
        <taxon>Glomeromycetes</taxon>
        <taxon>Diversisporales</taxon>
        <taxon>Gigasporaceae</taxon>
        <taxon>Racocetra</taxon>
    </lineage>
</organism>
<reference evidence="1" key="1">
    <citation type="submission" date="2021-06" db="EMBL/GenBank/DDBJ databases">
        <authorList>
            <person name="Kallberg Y."/>
            <person name="Tangrot J."/>
            <person name="Rosling A."/>
        </authorList>
    </citation>
    <scope>NUCLEOTIDE SEQUENCE</scope>
    <source>
        <strain evidence="1">MA461A</strain>
    </source>
</reference>
<sequence>ISQVLEKLKETDSNYATKPLEISFNWNKIATGIKDIKGGIETDIDISPEHNLK</sequence>
<protein>
    <submittedName>
        <fullName evidence="1">1400_t:CDS:1</fullName>
    </submittedName>
</protein>
<accession>A0ACA9N4E2</accession>
<keyword evidence="2" id="KW-1185">Reference proteome</keyword>
<proteinExistence type="predicted"/>
<evidence type="ECO:0000313" key="2">
    <source>
        <dbReference type="Proteomes" id="UP000789920"/>
    </source>
</evidence>
<name>A0ACA9N4E2_9GLOM</name>